<name>A0ABY8UZT6_9BACI</name>
<evidence type="ECO:0000313" key="6">
    <source>
        <dbReference type="Proteomes" id="UP001236652"/>
    </source>
</evidence>
<evidence type="ECO:0000256" key="1">
    <source>
        <dbReference type="ARBA" id="ARBA00022723"/>
    </source>
</evidence>
<feature type="domain" description="NodB homology" evidence="4">
    <location>
        <begin position="163"/>
        <end position="344"/>
    </location>
</feature>
<dbReference type="InterPro" id="IPR050248">
    <property type="entry name" value="Polysacc_deacetylase_ArnD"/>
</dbReference>
<feature type="chain" id="PRO_5047431005" evidence="3">
    <location>
        <begin position="26"/>
        <end position="352"/>
    </location>
</feature>
<gene>
    <name evidence="5" type="ORF">QNI29_05925</name>
</gene>
<dbReference type="PANTHER" id="PTHR10587:SF133">
    <property type="entry name" value="CHITIN DEACETYLASE 1-RELATED"/>
    <property type="match status" value="1"/>
</dbReference>
<dbReference type="EMBL" id="CP126446">
    <property type="protein sequence ID" value="WIF99195.1"/>
    <property type="molecule type" value="Genomic_DNA"/>
</dbReference>
<proteinExistence type="predicted"/>
<reference evidence="5 6" key="1">
    <citation type="submission" date="2023-05" db="EMBL/GenBank/DDBJ databases">
        <title>Comparative genomics reveals the evidence of polycyclic aromatic hydrocarbons degradation in moderately halophilic genus Pontibacillus.</title>
        <authorList>
            <person name="Yang H."/>
            <person name="Qian Z."/>
        </authorList>
    </citation>
    <scope>NUCLEOTIDE SEQUENCE [LARGE SCALE GENOMIC DNA]</scope>
    <source>
        <strain evidence="6">HN14</strain>
    </source>
</reference>
<dbReference type="SUPFAM" id="SSF88713">
    <property type="entry name" value="Glycoside hydrolase/deacetylase"/>
    <property type="match status" value="1"/>
</dbReference>
<dbReference type="PANTHER" id="PTHR10587">
    <property type="entry name" value="GLYCOSYL TRANSFERASE-RELATED"/>
    <property type="match status" value="1"/>
</dbReference>
<evidence type="ECO:0000256" key="2">
    <source>
        <dbReference type="ARBA" id="ARBA00022801"/>
    </source>
</evidence>
<keyword evidence="2" id="KW-0378">Hydrolase</keyword>
<dbReference type="Pfam" id="PF07833">
    <property type="entry name" value="Cu_amine_oxidN1"/>
    <property type="match status" value="1"/>
</dbReference>
<keyword evidence="1" id="KW-0479">Metal-binding</keyword>
<protein>
    <submittedName>
        <fullName evidence="5">Polysaccharide deacetylase family protein</fullName>
    </submittedName>
</protein>
<keyword evidence="6" id="KW-1185">Reference proteome</keyword>
<evidence type="ECO:0000259" key="4">
    <source>
        <dbReference type="PROSITE" id="PS51677"/>
    </source>
</evidence>
<organism evidence="5 6">
    <name type="scientific">Pontibacillus chungwhensis</name>
    <dbReference type="NCBI Taxonomy" id="265426"/>
    <lineage>
        <taxon>Bacteria</taxon>
        <taxon>Bacillati</taxon>
        <taxon>Bacillota</taxon>
        <taxon>Bacilli</taxon>
        <taxon>Bacillales</taxon>
        <taxon>Bacillaceae</taxon>
        <taxon>Pontibacillus</taxon>
    </lineage>
</organism>
<dbReference type="Proteomes" id="UP001236652">
    <property type="component" value="Chromosome"/>
</dbReference>
<keyword evidence="3" id="KW-0732">Signal</keyword>
<dbReference type="InterPro" id="IPR011330">
    <property type="entry name" value="Glyco_hydro/deAcase_b/a-brl"/>
</dbReference>
<evidence type="ECO:0000256" key="3">
    <source>
        <dbReference type="SAM" id="SignalP"/>
    </source>
</evidence>
<dbReference type="Gene3D" id="3.20.20.370">
    <property type="entry name" value="Glycoside hydrolase/deacetylase"/>
    <property type="match status" value="1"/>
</dbReference>
<dbReference type="RefSeq" id="WP_231418187.1">
    <property type="nucleotide sequence ID" value="NZ_CP126446.1"/>
</dbReference>
<dbReference type="CDD" id="cd10917">
    <property type="entry name" value="CE4_NodB_like_6s_7s"/>
    <property type="match status" value="1"/>
</dbReference>
<dbReference type="InterPro" id="IPR002509">
    <property type="entry name" value="NODB_dom"/>
</dbReference>
<sequence>MKRRLFQVALIIFLFPFISFKTSSAETLPSAQIIVDGEEIETTYTLQNGRLMVPDLFFKNTGATVNFNEMYQSIAVDRGNIAAFPIGRTYTDYYDQNERKWKRDYLKTTTTKINGTPYIPLRITAEILGMDVSYDPMLKRTFIRTHATTEAPKAYGSIPTTTKQIALTFDDGPDDVITPQILNILDEKDVQATFFVLGKQVKRFPQMTKNITNAGHTIANHSFGHPDLSNLYTSNVREQVLSANSTIEEVTGTRPSLFRPPYGSFTRADAQVFKDLGFLNILWSIDTLDWSGKTADEIVGTITSQASPGSIVLQHSFDSSELEGTLDALPRIIDRLREKGYEFVTVDAIPSS</sequence>
<evidence type="ECO:0000313" key="5">
    <source>
        <dbReference type="EMBL" id="WIF99195.1"/>
    </source>
</evidence>
<feature type="signal peptide" evidence="3">
    <location>
        <begin position="1"/>
        <end position="25"/>
    </location>
</feature>
<dbReference type="InterPro" id="IPR012854">
    <property type="entry name" value="Cu_amine_oxidase-like_N"/>
</dbReference>
<dbReference type="PROSITE" id="PS51677">
    <property type="entry name" value="NODB"/>
    <property type="match status" value="1"/>
</dbReference>
<accession>A0ABY8UZT6</accession>
<dbReference type="Pfam" id="PF01522">
    <property type="entry name" value="Polysacc_deac_1"/>
    <property type="match status" value="1"/>
</dbReference>